<gene>
    <name evidence="1" type="ORF">TNIN_327861</name>
</gene>
<evidence type="ECO:0008006" key="3">
    <source>
        <dbReference type="Google" id="ProtNLM"/>
    </source>
</evidence>
<proteinExistence type="predicted"/>
<organism evidence="1 2">
    <name type="scientific">Trichonephila inaurata madagascariensis</name>
    <dbReference type="NCBI Taxonomy" id="2747483"/>
    <lineage>
        <taxon>Eukaryota</taxon>
        <taxon>Metazoa</taxon>
        <taxon>Ecdysozoa</taxon>
        <taxon>Arthropoda</taxon>
        <taxon>Chelicerata</taxon>
        <taxon>Arachnida</taxon>
        <taxon>Araneae</taxon>
        <taxon>Araneomorphae</taxon>
        <taxon>Entelegynae</taxon>
        <taxon>Araneoidea</taxon>
        <taxon>Nephilidae</taxon>
        <taxon>Trichonephila</taxon>
        <taxon>Trichonephila inaurata</taxon>
    </lineage>
</organism>
<keyword evidence="2" id="KW-1185">Reference proteome</keyword>
<dbReference type="GO" id="GO:0003676">
    <property type="term" value="F:nucleic acid binding"/>
    <property type="evidence" value="ECO:0007669"/>
    <property type="project" value="InterPro"/>
</dbReference>
<dbReference type="Gene3D" id="3.30.420.10">
    <property type="entry name" value="Ribonuclease H-like superfamily/Ribonuclease H"/>
    <property type="match status" value="1"/>
</dbReference>
<evidence type="ECO:0000313" key="2">
    <source>
        <dbReference type="Proteomes" id="UP000886998"/>
    </source>
</evidence>
<accession>A0A8X6X2M3</accession>
<dbReference type="EMBL" id="BMAV01005053">
    <property type="protein sequence ID" value="GFY45789.1"/>
    <property type="molecule type" value="Genomic_DNA"/>
</dbReference>
<sequence>MVTKDRQIIVAEFAFYLNISHGSAYQIIYDKLKFCKVWVRCVPRMLARTINKLGFETLKHPPYSPDLTSSYFHFFILKEALRDCRFASNMDVQNAMQKELHD</sequence>
<reference evidence="1" key="1">
    <citation type="submission" date="2020-08" db="EMBL/GenBank/DDBJ databases">
        <title>Multicomponent nature underlies the extraordinary mechanical properties of spider dragline silk.</title>
        <authorList>
            <person name="Kono N."/>
            <person name="Nakamura H."/>
            <person name="Mori M."/>
            <person name="Yoshida Y."/>
            <person name="Ohtoshi R."/>
            <person name="Malay A.D."/>
            <person name="Moran D.A.P."/>
            <person name="Tomita M."/>
            <person name="Numata K."/>
            <person name="Arakawa K."/>
        </authorList>
    </citation>
    <scope>NUCLEOTIDE SEQUENCE</scope>
</reference>
<name>A0A8X6X2M3_9ARAC</name>
<comment type="caution">
    <text evidence="1">The sequence shown here is derived from an EMBL/GenBank/DDBJ whole genome shotgun (WGS) entry which is preliminary data.</text>
</comment>
<dbReference type="InterPro" id="IPR036397">
    <property type="entry name" value="RNaseH_sf"/>
</dbReference>
<dbReference type="OrthoDB" id="6471471at2759"/>
<dbReference type="PANTHER" id="PTHR46060:SF1">
    <property type="entry name" value="MARINER MOS1 TRANSPOSASE-LIKE PROTEIN"/>
    <property type="match status" value="1"/>
</dbReference>
<evidence type="ECO:0000313" key="1">
    <source>
        <dbReference type="EMBL" id="GFY45789.1"/>
    </source>
</evidence>
<protein>
    <recommendedName>
        <fullName evidence="3">Mariner Mos1 transposase</fullName>
    </recommendedName>
</protein>
<dbReference type="PANTHER" id="PTHR46060">
    <property type="entry name" value="MARINER MOS1 TRANSPOSASE-LIKE PROTEIN"/>
    <property type="match status" value="1"/>
</dbReference>
<dbReference type="AlphaFoldDB" id="A0A8X6X2M3"/>
<dbReference type="InterPro" id="IPR052709">
    <property type="entry name" value="Transposase-MT_Hybrid"/>
</dbReference>
<dbReference type="Proteomes" id="UP000886998">
    <property type="component" value="Unassembled WGS sequence"/>
</dbReference>